<dbReference type="OrthoDB" id="5311681at2759"/>
<accession>A0A226DCG0</accession>
<sequence>MRKKKKELISEGYSTKQIKMEWSKKVVRTNDMVFKIKDGAIFANNCKWESKFPITLNITKYGNILHGIFAHLRSLRTNDLKEVRKVSKFWENEANKIFRNKKTIFFYIRYYKFLLKLGGSNPDYPLNSDLLRHISVASNIASIPCPQFSNDVIIQKILDMLTQVSESLEYFQAAVARPFEEPWLKVDPTRFVFPTMKKLTYLFLPTVDMFDLGFAKLTQNDLPSLKRVELLIAKYTFRDFPKFEKLRGANLWTDADSKQNGGILPKFDDLVIFDVMYGQDPLLAAGIEREACATTTTTKSCARSCATTTPSCARSCAMTTRRRIIAGSGIPVWREELFFIKGLLLVHT</sequence>
<dbReference type="EMBL" id="LNIX01000026">
    <property type="protein sequence ID" value="OXA42407.1"/>
    <property type="molecule type" value="Genomic_DNA"/>
</dbReference>
<keyword evidence="2" id="KW-1185">Reference proteome</keyword>
<dbReference type="Proteomes" id="UP000198287">
    <property type="component" value="Unassembled WGS sequence"/>
</dbReference>
<gene>
    <name evidence="1" type="ORF">Fcan01_22985</name>
</gene>
<organism evidence="1 2">
    <name type="scientific">Folsomia candida</name>
    <name type="common">Springtail</name>
    <dbReference type="NCBI Taxonomy" id="158441"/>
    <lineage>
        <taxon>Eukaryota</taxon>
        <taxon>Metazoa</taxon>
        <taxon>Ecdysozoa</taxon>
        <taxon>Arthropoda</taxon>
        <taxon>Hexapoda</taxon>
        <taxon>Collembola</taxon>
        <taxon>Entomobryomorpha</taxon>
        <taxon>Isotomoidea</taxon>
        <taxon>Isotomidae</taxon>
        <taxon>Proisotominae</taxon>
        <taxon>Folsomia</taxon>
    </lineage>
</organism>
<protein>
    <submittedName>
        <fullName evidence="1">Uncharacterized protein</fullName>
    </submittedName>
</protein>
<name>A0A226DCG0_FOLCA</name>
<evidence type="ECO:0000313" key="2">
    <source>
        <dbReference type="Proteomes" id="UP000198287"/>
    </source>
</evidence>
<evidence type="ECO:0000313" key="1">
    <source>
        <dbReference type="EMBL" id="OXA42407.1"/>
    </source>
</evidence>
<comment type="caution">
    <text evidence="1">The sequence shown here is derived from an EMBL/GenBank/DDBJ whole genome shotgun (WGS) entry which is preliminary data.</text>
</comment>
<reference evidence="1 2" key="1">
    <citation type="submission" date="2015-12" db="EMBL/GenBank/DDBJ databases">
        <title>The genome of Folsomia candida.</title>
        <authorList>
            <person name="Faddeeva A."/>
            <person name="Derks M.F."/>
            <person name="Anvar Y."/>
            <person name="Smit S."/>
            <person name="Van Straalen N."/>
            <person name="Roelofs D."/>
        </authorList>
    </citation>
    <scope>NUCLEOTIDE SEQUENCE [LARGE SCALE GENOMIC DNA]</scope>
    <source>
        <strain evidence="1 2">VU population</strain>
        <tissue evidence="1">Whole body</tissue>
    </source>
</reference>
<dbReference type="AlphaFoldDB" id="A0A226DCG0"/>
<proteinExistence type="predicted"/>